<dbReference type="PROSITE" id="PS00194">
    <property type="entry name" value="THIOREDOXIN_1"/>
    <property type="match status" value="1"/>
</dbReference>
<sequence>MYLASSRRGRAWRALLAATLVSLSGAALLGGAPRAAAEEASRRAWLGVELEPGPAGGVVAKHVINSSPAAKAGILDGDQVLAADGVQIDEPKQLVARVALAGPGNVVNLRIRRGGRERDVAPTLVPFPGHDQILRLDKIGTFAPAWKPLTTVGGAVPANIGALRGNVVLLDFWATWCAPCRLMAPQLSAWHAAYAAQGLRVLGVTTDEVGVATKTAQALSMRYAVAADASESTSAAYGVKALPTMFVIDKKGVIRDVVVGYDPTRHAEVEKLLKALLAEPAPAP</sequence>
<dbReference type="Gene3D" id="2.30.42.10">
    <property type="match status" value="1"/>
</dbReference>
<dbReference type="Proteomes" id="UP001217485">
    <property type="component" value="Unassembled WGS sequence"/>
</dbReference>
<dbReference type="CDD" id="cd02966">
    <property type="entry name" value="TlpA_like_family"/>
    <property type="match status" value="1"/>
</dbReference>
<dbReference type="InterPro" id="IPR001478">
    <property type="entry name" value="PDZ"/>
</dbReference>
<dbReference type="PROSITE" id="PS50106">
    <property type="entry name" value="PDZ"/>
    <property type="match status" value="1"/>
</dbReference>
<organism evidence="5 6">
    <name type="scientific">Sorangium atrum</name>
    <dbReference type="NCBI Taxonomy" id="2995308"/>
    <lineage>
        <taxon>Bacteria</taxon>
        <taxon>Pseudomonadati</taxon>
        <taxon>Myxococcota</taxon>
        <taxon>Polyangia</taxon>
        <taxon>Polyangiales</taxon>
        <taxon>Polyangiaceae</taxon>
        <taxon>Sorangium</taxon>
    </lineage>
</organism>
<evidence type="ECO:0000256" key="2">
    <source>
        <dbReference type="SAM" id="SignalP"/>
    </source>
</evidence>
<gene>
    <name evidence="5" type="ORF">POL72_46830</name>
</gene>
<evidence type="ECO:0000259" key="3">
    <source>
        <dbReference type="PROSITE" id="PS50106"/>
    </source>
</evidence>
<dbReference type="InterPro" id="IPR017937">
    <property type="entry name" value="Thioredoxin_CS"/>
</dbReference>
<dbReference type="Gene3D" id="3.40.30.10">
    <property type="entry name" value="Glutaredoxin"/>
    <property type="match status" value="1"/>
</dbReference>
<dbReference type="PRINTS" id="PR00421">
    <property type="entry name" value="THIOREDOXIN"/>
</dbReference>
<dbReference type="Pfam" id="PF00578">
    <property type="entry name" value="AhpC-TSA"/>
    <property type="match status" value="1"/>
</dbReference>
<dbReference type="PANTHER" id="PTHR42852">
    <property type="entry name" value="THIOL:DISULFIDE INTERCHANGE PROTEIN DSBE"/>
    <property type="match status" value="1"/>
</dbReference>
<keyword evidence="2" id="KW-0732">Signal</keyword>
<dbReference type="SMART" id="SM00228">
    <property type="entry name" value="PDZ"/>
    <property type="match status" value="1"/>
</dbReference>
<feature type="chain" id="PRO_5046747180" evidence="2">
    <location>
        <begin position="30"/>
        <end position="284"/>
    </location>
</feature>
<dbReference type="InterPro" id="IPR000866">
    <property type="entry name" value="AhpC/TSA"/>
</dbReference>
<evidence type="ECO:0000259" key="4">
    <source>
        <dbReference type="PROSITE" id="PS51352"/>
    </source>
</evidence>
<reference evidence="5 6" key="1">
    <citation type="submission" date="2023-01" db="EMBL/GenBank/DDBJ databases">
        <title>Minimal conservation of predation-associated metabolite biosynthetic gene clusters underscores biosynthetic potential of Myxococcota including descriptions for ten novel species: Archangium lansinium sp. nov., Myxococcus landrumus sp. nov., Nannocystis bai.</title>
        <authorList>
            <person name="Ahearne A."/>
            <person name="Stevens C."/>
            <person name="Dowd S."/>
        </authorList>
    </citation>
    <scope>NUCLEOTIDE SEQUENCE [LARGE SCALE GENOMIC DNA]</scope>
    <source>
        <strain evidence="5 6">WIWO2</strain>
    </source>
</reference>
<protein>
    <submittedName>
        <fullName evidence="5">Redoxin domain-containing protein</fullName>
    </submittedName>
</protein>
<accession>A0ABT5CJQ4</accession>
<dbReference type="PANTHER" id="PTHR42852:SF18">
    <property type="entry name" value="CHROMOSOME UNDETERMINED SCAFFOLD_47, WHOLE GENOME SHOTGUN SEQUENCE"/>
    <property type="match status" value="1"/>
</dbReference>
<dbReference type="SUPFAM" id="SSF52833">
    <property type="entry name" value="Thioredoxin-like"/>
    <property type="match status" value="1"/>
</dbReference>
<feature type="signal peptide" evidence="2">
    <location>
        <begin position="1"/>
        <end position="29"/>
    </location>
</feature>
<dbReference type="InterPro" id="IPR036249">
    <property type="entry name" value="Thioredoxin-like_sf"/>
</dbReference>
<dbReference type="PROSITE" id="PS51352">
    <property type="entry name" value="THIOREDOXIN_2"/>
    <property type="match status" value="1"/>
</dbReference>
<feature type="domain" description="PDZ" evidence="3">
    <location>
        <begin position="34"/>
        <end position="115"/>
    </location>
</feature>
<dbReference type="InterPro" id="IPR036034">
    <property type="entry name" value="PDZ_sf"/>
</dbReference>
<comment type="caution">
    <text evidence="5">The sequence shown here is derived from an EMBL/GenBank/DDBJ whole genome shotgun (WGS) entry which is preliminary data.</text>
</comment>
<proteinExistence type="predicted"/>
<evidence type="ECO:0000256" key="1">
    <source>
        <dbReference type="ARBA" id="ARBA00023284"/>
    </source>
</evidence>
<keyword evidence="6" id="KW-1185">Reference proteome</keyword>
<dbReference type="EMBL" id="JAQNDK010000006">
    <property type="protein sequence ID" value="MDC0685311.1"/>
    <property type="molecule type" value="Genomic_DNA"/>
</dbReference>
<evidence type="ECO:0000313" key="6">
    <source>
        <dbReference type="Proteomes" id="UP001217485"/>
    </source>
</evidence>
<name>A0ABT5CJQ4_9BACT</name>
<keyword evidence="1" id="KW-0676">Redox-active center</keyword>
<dbReference type="SUPFAM" id="SSF50156">
    <property type="entry name" value="PDZ domain-like"/>
    <property type="match status" value="1"/>
</dbReference>
<dbReference type="RefSeq" id="WP_272103512.1">
    <property type="nucleotide sequence ID" value="NZ_JAQNDK010000006.1"/>
</dbReference>
<dbReference type="Pfam" id="PF13180">
    <property type="entry name" value="PDZ_2"/>
    <property type="match status" value="1"/>
</dbReference>
<dbReference type="InterPro" id="IPR050553">
    <property type="entry name" value="Thioredoxin_ResA/DsbE_sf"/>
</dbReference>
<evidence type="ECO:0000313" key="5">
    <source>
        <dbReference type="EMBL" id="MDC0685311.1"/>
    </source>
</evidence>
<feature type="domain" description="Thioredoxin" evidence="4">
    <location>
        <begin position="137"/>
        <end position="281"/>
    </location>
</feature>
<dbReference type="InterPro" id="IPR013766">
    <property type="entry name" value="Thioredoxin_domain"/>
</dbReference>